<reference evidence="2 3" key="1">
    <citation type="submission" date="2014-04" db="EMBL/GenBank/DDBJ databases">
        <authorList>
            <consortium name="DOE Joint Genome Institute"/>
            <person name="Kuo A."/>
            <person name="Girlanda M."/>
            <person name="Perotto S."/>
            <person name="Kohler A."/>
            <person name="Nagy L.G."/>
            <person name="Floudas D."/>
            <person name="Copeland A."/>
            <person name="Barry K.W."/>
            <person name="Cichocki N."/>
            <person name="Veneault-Fourrey C."/>
            <person name="LaButti K."/>
            <person name="Lindquist E.A."/>
            <person name="Lipzen A."/>
            <person name="Lundell T."/>
            <person name="Morin E."/>
            <person name="Murat C."/>
            <person name="Sun H."/>
            <person name="Tunlid A."/>
            <person name="Henrissat B."/>
            <person name="Grigoriev I.V."/>
            <person name="Hibbett D.S."/>
            <person name="Martin F."/>
            <person name="Nordberg H.P."/>
            <person name="Cantor M.N."/>
            <person name="Hua S.X."/>
        </authorList>
    </citation>
    <scope>NUCLEOTIDE SEQUENCE [LARGE SCALE GENOMIC DNA]</scope>
    <source>
        <strain evidence="2 3">MUT 4182</strain>
    </source>
</reference>
<organism evidence="2 3">
    <name type="scientific">Tulasnella calospora MUT 4182</name>
    <dbReference type="NCBI Taxonomy" id="1051891"/>
    <lineage>
        <taxon>Eukaryota</taxon>
        <taxon>Fungi</taxon>
        <taxon>Dikarya</taxon>
        <taxon>Basidiomycota</taxon>
        <taxon>Agaricomycotina</taxon>
        <taxon>Agaricomycetes</taxon>
        <taxon>Cantharellales</taxon>
        <taxon>Tulasnellaceae</taxon>
        <taxon>Tulasnella</taxon>
    </lineage>
</organism>
<evidence type="ECO:0000313" key="3">
    <source>
        <dbReference type="Proteomes" id="UP000054248"/>
    </source>
</evidence>
<evidence type="ECO:0000256" key="1">
    <source>
        <dbReference type="SAM" id="MobiDB-lite"/>
    </source>
</evidence>
<sequence length="69" mass="8160">MSSASKKEIRERRDEKLTSQSLSVNLDGGARPNLQEYCRRTKELLFFTIQGLPNRLLRVRYSFTSRRRV</sequence>
<dbReference type="EMBL" id="KN823001">
    <property type="protein sequence ID" value="KIO27945.1"/>
    <property type="molecule type" value="Genomic_DNA"/>
</dbReference>
<dbReference type="AlphaFoldDB" id="A0A0C3QBP0"/>
<feature type="compositionally biased region" description="Basic and acidic residues" evidence="1">
    <location>
        <begin position="1"/>
        <end position="17"/>
    </location>
</feature>
<reference evidence="3" key="2">
    <citation type="submission" date="2015-01" db="EMBL/GenBank/DDBJ databases">
        <title>Evolutionary Origins and Diversification of the Mycorrhizal Mutualists.</title>
        <authorList>
            <consortium name="DOE Joint Genome Institute"/>
            <consortium name="Mycorrhizal Genomics Consortium"/>
            <person name="Kohler A."/>
            <person name="Kuo A."/>
            <person name="Nagy L.G."/>
            <person name="Floudas D."/>
            <person name="Copeland A."/>
            <person name="Barry K.W."/>
            <person name="Cichocki N."/>
            <person name="Veneault-Fourrey C."/>
            <person name="LaButti K."/>
            <person name="Lindquist E.A."/>
            <person name="Lipzen A."/>
            <person name="Lundell T."/>
            <person name="Morin E."/>
            <person name="Murat C."/>
            <person name="Riley R."/>
            <person name="Ohm R."/>
            <person name="Sun H."/>
            <person name="Tunlid A."/>
            <person name="Henrissat B."/>
            <person name="Grigoriev I.V."/>
            <person name="Hibbett D.S."/>
            <person name="Martin F."/>
        </authorList>
    </citation>
    <scope>NUCLEOTIDE SEQUENCE [LARGE SCALE GENOMIC DNA]</scope>
    <source>
        <strain evidence="3">MUT 4182</strain>
    </source>
</reference>
<dbReference type="Proteomes" id="UP000054248">
    <property type="component" value="Unassembled WGS sequence"/>
</dbReference>
<feature type="region of interest" description="Disordered" evidence="1">
    <location>
        <begin position="1"/>
        <end position="24"/>
    </location>
</feature>
<gene>
    <name evidence="2" type="ORF">M407DRAFT_22854</name>
</gene>
<keyword evidence="3" id="KW-1185">Reference proteome</keyword>
<evidence type="ECO:0000313" key="2">
    <source>
        <dbReference type="EMBL" id="KIO27945.1"/>
    </source>
</evidence>
<accession>A0A0C3QBP0</accession>
<name>A0A0C3QBP0_9AGAM</name>
<proteinExistence type="predicted"/>
<protein>
    <submittedName>
        <fullName evidence="2">Uncharacterized protein</fullName>
    </submittedName>
</protein>
<dbReference type="HOGENOM" id="CLU_2777768_0_0_1"/>